<dbReference type="EMBL" id="LR746265">
    <property type="protein sequence ID" value="CAA7391372.1"/>
    <property type="molecule type" value="Genomic_DNA"/>
</dbReference>
<dbReference type="InterPro" id="IPR036426">
    <property type="entry name" value="Bulb-type_lectin_dom_sf"/>
</dbReference>
<dbReference type="PANTHER" id="PTHR36481:SF2">
    <property type="entry name" value="EXPRESSED PROTEIN"/>
    <property type="match status" value="1"/>
</dbReference>
<dbReference type="Proteomes" id="UP000663760">
    <property type="component" value="Chromosome 2"/>
</dbReference>
<keyword evidence="4" id="KW-1185">Reference proteome</keyword>
<feature type="compositionally biased region" description="Low complexity" evidence="1">
    <location>
        <begin position="32"/>
        <end position="54"/>
    </location>
</feature>
<feature type="region of interest" description="Disordered" evidence="1">
    <location>
        <begin position="204"/>
        <end position="246"/>
    </location>
</feature>
<sequence>MPDFAWPSGGEPVDPAAPSRDEQPIPPPPVEQPAASSQSPPSAALPAAQPIAPSGTIKRDTKQQILATIPPDAAVTSQPFITSPSGNFVGCLLRRTKAPGAAGFGNDFCYIQVQDTSTGASVWESECAPASTANACSVVFTDAGLEVFDGSRPAWDAGVDADHLETLELVDEGDMRIRTQGGELAWRASDRPLANQQCGLATGEPSFAAPIGGNTNQPFGQPSHGTSSQQGNDGQQPLVDNNPFDSASSPRIRHGWLTFASALVLVAAHGFPL</sequence>
<dbReference type="AlphaFoldDB" id="A0A7I8K4J0"/>
<dbReference type="EMBL" id="LR743589">
    <property type="protein sequence ID" value="CAA2616279.1"/>
    <property type="molecule type" value="Genomic_DNA"/>
</dbReference>
<proteinExistence type="predicted"/>
<feature type="compositionally biased region" description="Polar residues" evidence="1">
    <location>
        <begin position="213"/>
        <end position="246"/>
    </location>
</feature>
<accession>A0A7I8K4J0</accession>
<gene>
    <name evidence="2" type="ORF">SI7747_02002502</name>
    <name evidence="3" type="ORF">SI8410_02002688</name>
</gene>
<dbReference type="SUPFAM" id="SSF51110">
    <property type="entry name" value="alpha-D-mannose-specific plant lectins"/>
    <property type="match status" value="1"/>
</dbReference>
<organism evidence="3 4">
    <name type="scientific">Spirodela intermedia</name>
    <name type="common">Intermediate duckweed</name>
    <dbReference type="NCBI Taxonomy" id="51605"/>
    <lineage>
        <taxon>Eukaryota</taxon>
        <taxon>Viridiplantae</taxon>
        <taxon>Streptophyta</taxon>
        <taxon>Embryophyta</taxon>
        <taxon>Tracheophyta</taxon>
        <taxon>Spermatophyta</taxon>
        <taxon>Magnoliopsida</taxon>
        <taxon>Liliopsida</taxon>
        <taxon>Araceae</taxon>
        <taxon>Lemnoideae</taxon>
        <taxon>Spirodela</taxon>
    </lineage>
</organism>
<dbReference type="OrthoDB" id="687840at2759"/>
<protein>
    <submittedName>
        <fullName evidence="3">Uncharacterized protein</fullName>
    </submittedName>
</protein>
<evidence type="ECO:0000256" key="1">
    <source>
        <dbReference type="SAM" id="MobiDB-lite"/>
    </source>
</evidence>
<evidence type="ECO:0000313" key="4">
    <source>
        <dbReference type="Proteomes" id="UP000663760"/>
    </source>
</evidence>
<evidence type="ECO:0000313" key="3">
    <source>
        <dbReference type="EMBL" id="CAA7391372.1"/>
    </source>
</evidence>
<evidence type="ECO:0000313" key="2">
    <source>
        <dbReference type="EMBL" id="CAA2616279.1"/>
    </source>
</evidence>
<reference evidence="3" key="1">
    <citation type="submission" date="2020-02" db="EMBL/GenBank/DDBJ databases">
        <authorList>
            <person name="Scholz U."/>
            <person name="Mascher M."/>
            <person name="Fiebig A."/>
        </authorList>
    </citation>
    <scope>NUCLEOTIDE SEQUENCE</scope>
</reference>
<feature type="region of interest" description="Disordered" evidence="1">
    <location>
        <begin position="1"/>
        <end position="59"/>
    </location>
</feature>
<dbReference type="PANTHER" id="PTHR36481">
    <property type="entry name" value="EXPRESSED PROTEIN"/>
    <property type="match status" value="1"/>
</dbReference>
<name>A0A7I8K4J0_SPIIN</name>